<organism evidence="1 2">
    <name type="scientific">Gimesia aquarii</name>
    <dbReference type="NCBI Taxonomy" id="2527964"/>
    <lineage>
        <taxon>Bacteria</taxon>
        <taxon>Pseudomonadati</taxon>
        <taxon>Planctomycetota</taxon>
        <taxon>Planctomycetia</taxon>
        <taxon>Planctomycetales</taxon>
        <taxon>Planctomycetaceae</taxon>
        <taxon>Gimesia</taxon>
    </lineage>
</organism>
<keyword evidence="2" id="KW-1185">Reference proteome</keyword>
<dbReference type="AlphaFoldDB" id="A0A517WSH1"/>
<accession>A0A517WSH1</accession>
<protein>
    <submittedName>
        <fullName evidence="1">Uncharacterized protein</fullName>
    </submittedName>
</protein>
<name>A0A517WSH1_9PLAN</name>
<gene>
    <name evidence="1" type="ORF">V202x_15670</name>
</gene>
<dbReference type="Proteomes" id="UP000318384">
    <property type="component" value="Chromosome"/>
</dbReference>
<evidence type="ECO:0000313" key="1">
    <source>
        <dbReference type="EMBL" id="QDU08202.1"/>
    </source>
</evidence>
<evidence type="ECO:0000313" key="2">
    <source>
        <dbReference type="Proteomes" id="UP000318384"/>
    </source>
</evidence>
<proteinExistence type="predicted"/>
<sequence>MNKNSHTIGIIFRTAEIFTVAESTFDNLTLASHFEKRAFFIFVTVCQ</sequence>
<reference evidence="1 2" key="1">
    <citation type="submission" date="2019-03" db="EMBL/GenBank/DDBJ databases">
        <title>Deep-cultivation of Planctomycetes and their phenomic and genomic characterization uncovers novel biology.</title>
        <authorList>
            <person name="Wiegand S."/>
            <person name="Jogler M."/>
            <person name="Boedeker C."/>
            <person name="Pinto D."/>
            <person name="Vollmers J."/>
            <person name="Rivas-Marin E."/>
            <person name="Kohn T."/>
            <person name="Peeters S.H."/>
            <person name="Heuer A."/>
            <person name="Rast P."/>
            <person name="Oberbeckmann S."/>
            <person name="Bunk B."/>
            <person name="Jeske O."/>
            <person name="Meyerdierks A."/>
            <person name="Storesund J.E."/>
            <person name="Kallscheuer N."/>
            <person name="Luecker S."/>
            <person name="Lage O.M."/>
            <person name="Pohl T."/>
            <person name="Merkel B.J."/>
            <person name="Hornburger P."/>
            <person name="Mueller R.-W."/>
            <person name="Bruemmer F."/>
            <person name="Labrenz M."/>
            <person name="Spormann A.M."/>
            <person name="Op den Camp H."/>
            <person name="Overmann J."/>
            <person name="Amann R."/>
            <person name="Jetten M.S.M."/>
            <person name="Mascher T."/>
            <person name="Medema M.H."/>
            <person name="Devos D.P."/>
            <person name="Kaster A.-K."/>
            <person name="Ovreas L."/>
            <person name="Rohde M."/>
            <person name="Galperin M.Y."/>
            <person name="Jogler C."/>
        </authorList>
    </citation>
    <scope>NUCLEOTIDE SEQUENCE [LARGE SCALE GENOMIC DNA]</scope>
    <source>
        <strain evidence="1 2">V202</strain>
    </source>
</reference>
<dbReference type="EMBL" id="CP037422">
    <property type="protein sequence ID" value="QDU08202.1"/>
    <property type="molecule type" value="Genomic_DNA"/>
</dbReference>